<reference evidence="2" key="1">
    <citation type="submission" date="2022-02" db="EMBL/GenBank/DDBJ databases">
        <title>Vibrio sp. nov, a new bacterium isolated from seawater.</title>
        <authorList>
            <person name="Yuan Y."/>
        </authorList>
    </citation>
    <scope>NUCLEOTIDE SEQUENCE</scope>
    <source>
        <strain evidence="2">ZSDZ65</strain>
    </source>
</reference>
<keyword evidence="3" id="KW-1185">Reference proteome</keyword>
<feature type="coiled-coil region" evidence="1">
    <location>
        <begin position="66"/>
        <end position="93"/>
    </location>
</feature>
<name>A0A9X3HXF4_9VIBR</name>
<evidence type="ECO:0008006" key="4">
    <source>
        <dbReference type="Google" id="ProtNLM"/>
    </source>
</evidence>
<gene>
    <name evidence="2" type="ORF">MD535_14780</name>
</gene>
<dbReference type="RefSeq" id="WP_265675863.1">
    <property type="nucleotide sequence ID" value="NZ_JAKRRY010000020.1"/>
</dbReference>
<proteinExistence type="predicted"/>
<accession>A0A9X3HXF4</accession>
<protein>
    <recommendedName>
        <fullName evidence="4">KfrA N-terminal DNA-binding domain-containing protein</fullName>
    </recommendedName>
</protein>
<evidence type="ECO:0000256" key="1">
    <source>
        <dbReference type="SAM" id="Coils"/>
    </source>
</evidence>
<evidence type="ECO:0000313" key="2">
    <source>
        <dbReference type="EMBL" id="MCW8347269.1"/>
    </source>
</evidence>
<comment type="caution">
    <text evidence="2">The sequence shown here is derived from an EMBL/GenBank/DDBJ whole genome shotgun (WGS) entry which is preliminary data.</text>
</comment>
<dbReference type="EMBL" id="JAKRRY010000020">
    <property type="protein sequence ID" value="MCW8347269.1"/>
    <property type="molecule type" value="Genomic_DNA"/>
</dbReference>
<keyword evidence="1" id="KW-0175">Coiled coil</keyword>
<sequence length="95" mass="10380">MLTKDVSAEIHAVLTSLNEEGKEPTVALVKGRLSTKVPMPALITVIKSWKATQHIPKVEVAADNRSLSQEARIAALEAQVQQLTTRLEKLENTHG</sequence>
<dbReference type="Proteomes" id="UP001155587">
    <property type="component" value="Unassembled WGS sequence"/>
</dbReference>
<dbReference type="AlphaFoldDB" id="A0A9X3HXF4"/>
<evidence type="ECO:0000313" key="3">
    <source>
        <dbReference type="Proteomes" id="UP001155587"/>
    </source>
</evidence>
<organism evidence="2 3">
    <name type="scientific">Vibrio qingdaonensis</name>
    <dbReference type="NCBI Taxonomy" id="2829491"/>
    <lineage>
        <taxon>Bacteria</taxon>
        <taxon>Pseudomonadati</taxon>
        <taxon>Pseudomonadota</taxon>
        <taxon>Gammaproteobacteria</taxon>
        <taxon>Vibrionales</taxon>
        <taxon>Vibrionaceae</taxon>
        <taxon>Vibrio</taxon>
    </lineage>
</organism>